<sequence>MTEFLNFFKTLTPTGYLFLALTALTIFSAIGVVTARNPIYSVLALIATFFCLSGHYVLLNAQFLAAVNIIVYAGAIMVLFLFTIMFLNLRKEEEESRTNLTKMASVIVGGLLMVMLITIFRAKSAQVPTVSQGSFNAKTGLVENLGSLLYSDYILPFELASVLFLIAMVGAVLLGKREAGDRHF</sequence>
<evidence type="ECO:0000256" key="2">
    <source>
        <dbReference type="RuleBase" id="RU004429"/>
    </source>
</evidence>
<dbReference type="Proteomes" id="UP001202180">
    <property type="component" value="Unassembled WGS sequence"/>
</dbReference>
<dbReference type="EMBL" id="JALPRF010000001">
    <property type="protein sequence ID" value="MCK8491606.1"/>
    <property type="molecule type" value="Genomic_DNA"/>
</dbReference>
<keyword evidence="2" id="KW-0472">Membrane</keyword>
<reference evidence="3 4" key="1">
    <citation type="submission" date="2022-04" db="EMBL/GenBank/DDBJ databases">
        <title>Spirosoma sp. strain RP8 genome sequencing and assembly.</title>
        <authorList>
            <person name="Jung Y."/>
        </authorList>
    </citation>
    <scope>NUCLEOTIDE SEQUENCE [LARGE SCALE GENOMIC DNA]</scope>
    <source>
        <strain evidence="3 4">RP8</strain>
    </source>
</reference>
<name>A0ABT0HHI7_9BACT</name>
<keyword evidence="2" id="KW-1133">Transmembrane helix</keyword>
<keyword evidence="2" id="KW-1003">Cell membrane</keyword>
<dbReference type="Pfam" id="PF00499">
    <property type="entry name" value="Oxidored_q3"/>
    <property type="match status" value="1"/>
</dbReference>
<comment type="subcellular location">
    <subcellularLocation>
        <location evidence="2">Cell membrane</location>
        <topology evidence="2">Multi-pass membrane protein</topology>
    </subcellularLocation>
</comment>
<gene>
    <name evidence="3" type="ORF">M0L20_07055</name>
</gene>
<keyword evidence="2" id="KW-0812">Transmembrane</keyword>
<dbReference type="InterPro" id="IPR001457">
    <property type="entry name" value="NADH_UbQ/plastoQ_OxRdtase_su6"/>
</dbReference>
<keyword evidence="2" id="KW-0874">Quinone</keyword>
<keyword evidence="4" id="KW-1185">Reference proteome</keyword>
<dbReference type="PANTHER" id="PTHR33269:SF17">
    <property type="entry name" value="NADH-UBIQUINONE OXIDOREDUCTASE CHAIN 6"/>
    <property type="match status" value="1"/>
</dbReference>
<proteinExistence type="inferred from homology"/>
<comment type="function">
    <text evidence="2">NDH-1 shuttles electrons from NADH, via FMN and iron-sulfur (Fe-S) centers, to quinones in the respiratory chain. Couples the redox reaction to proton translocation (for every two electrons transferred, four hydrogen ions are translocated across the cytoplasmic membrane), and thus conserves the redox energy in a proton gradient.</text>
</comment>
<comment type="caution">
    <text evidence="3">The sequence shown here is derived from an EMBL/GenBank/DDBJ whole genome shotgun (WGS) entry which is preliminary data.</text>
</comment>
<dbReference type="Gene3D" id="1.20.120.1200">
    <property type="entry name" value="NADH-ubiquinone/plastoquinone oxidoreductase chain 6, subunit NuoJ"/>
    <property type="match status" value="1"/>
</dbReference>
<comment type="similarity">
    <text evidence="1 2">Belongs to the complex I subunit 6 family.</text>
</comment>
<protein>
    <recommendedName>
        <fullName evidence="2">NADH-quinone oxidoreductase subunit J</fullName>
        <ecNumber evidence="2">7.1.1.-</ecNumber>
    </recommendedName>
</protein>
<feature type="transmembrane region" description="Helical" evidence="2">
    <location>
        <begin position="100"/>
        <end position="120"/>
    </location>
</feature>
<feature type="transmembrane region" description="Helical" evidence="2">
    <location>
        <begin position="40"/>
        <end position="59"/>
    </location>
</feature>
<evidence type="ECO:0000313" key="3">
    <source>
        <dbReference type="EMBL" id="MCK8491606.1"/>
    </source>
</evidence>
<feature type="transmembrane region" description="Helical" evidence="2">
    <location>
        <begin position="15"/>
        <end position="33"/>
    </location>
</feature>
<accession>A0ABT0HHI7</accession>
<comment type="catalytic activity">
    <reaction evidence="2">
        <text>a quinone + NADH + 5 H(+)(in) = a quinol + NAD(+) + 4 H(+)(out)</text>
        <dbReference type="Rhea" id="RHEA:57888"/>
        <dbReference type="ChEBI" id="CHEBI:15378"/>
        <dbReference type="ChEBI" id="CHEBI:24646"/>
        <dbReference type="ChEBI" id="CHEBI:57540"/>
        <dbReference type="ChEBI" id="CHEBI:57945"/>
        <dbReference type="ChEBI" id="CHEBI:132124"/>
    </reaction>
</comment>
<keyword evidence="2" id="KW-0520">NAD</keyword>
<evidence type="ECO:0000313" key="4">
    <source>
        <dbReference type="Proteomes" id="UP001202180"/>
    </source>
</evidence>
<dbReference type="RefSeq" id="WP_232560151.1">
    <property type="nucleotide sequence ID" value="NZ_JALPRF010000001.1"/>
</dbReference>
<evidence type="ECO:0000256" key="1">
    <source>
        <dbReference type="ARBA" id="ARBA00005698"/>
    </source>
</evidence>
<dbReference type="PANTHER" id="PTHR33269">
    <property type="entry name" value="NADH-UBIQUINONE OXIDOREDUCTASE CHAIN 6"/>
    <property type="match status" value="1"/>
</dbReference>
<dbReference type="EC" id="7.1.1.-" evidence="2"/>
<feature type="transmembrane region" description="Helical" evidence="2">
    <location>
        <begin position="153"/>
        <end position="174"/>
    </location>
</feature>
<organism evidence="3 4">
    <name type="scientific">Spirosoma liriopis</name>
    <dbReference type="NCBI Taxonomy" id="2937440"/>
    <lineage>
        <taxon>Bacteria</taxon>
        <taxon>Pseudomonadati</taxon>
        <taxon>Bacteroidota</taxon>
        <taxon>Cytophagia</taxon>
        <taxon>Cytophagales</taxon>
        <taxon>Cytophagaceae</taxon>
        <taxon>Spirosoma</taxon>
    </lineage>
</organism>
<dbReference type="InterPro" id="IPR042106">
    <property type="entry name" value="Nuo/plastoQ_OxRdtase_6_NuoJ"/>
</dbReference>
<feature type="transmembrane region" description="Helical" evidence="2">
    <location>
        <begin position="65"/>
        <end position="88"/>
    </location>
</feature>